<dbReference type="PRINTS" id="PR00094">
    <property type="entry name" value="ADENYLTKNASE"/>
</dbReference>
<dbReference type="SUPFAM" id="SSF52540">
    <property type="entry name" value="P-loop containing nucleoside triphosphate hydrolases"/>
    <property type="match status" value="1"/>
</dbReference>
<name>A0A4U5MS12_STECR</name>
<organism evidence="12 13">
    <name type="scientific">Steinernema carpocapsae</name>
    <name type="common">Entomopathogenic nematode</name>
    <dbReference type="NCBI Taxonomy" id="34508"/>
    <lineage>
        <taxon>Eukaryota</taxon>
        <taxon>Metazoa</taxon>
        <taxon>Ecdysozoa</taxon>
        <taxon>Nematoda</taxon>
        <taxon>Chromadorea</taxon>
        <taxon>Rhabditida</taxon>
        <taxon>Tylenchina</taxon>
        <taxon>Panagrolaimomorpha</taxon>
        <taxon>Strongyloidoidea</taxon>
        <taxon>Steinernematidae</taxon>
        <taxon>Steinernema</taxon>
    </lineage>
</organism>
<dbReference type="PROSITE" id="PS00113">
    <property type="entry name" value="ADENYLATE_KINASE"/>
    <property type="match status" value="1"/>
</dbReference>
<dbReference type="OrthoDB" id="442176at2759"/>
<comment type="catalytic activity">
    <reaction evidence="8">
        <text>CMP + ATP = CDP + ADP</text>
        <dbReference type="Rhea" id="RHEA:11600"/>
        <dbReference type="ChEBI" id="CHEBI:30616"/>
        <dbReference type="ChEBI" id="CHEBI:58069"/>
        <dbReference type="ChEBI" id="CHEBI:60377"/>
        <dbReference type="ChEBI" id="CHEBI:456216"/>
        <dbReference type="EC" id="2.7.4.14"/>
    </reaction>
</comment>
<sequence>MPSETRRKIDLTPVKAKKLPIFFIVGGPGSGKGTQCEKIVAKFGFTHISSGDLLRAEVKSGSSRGKEMAKIMEAGQLAPLEFILDLIKETMLEATKKGSKGFLIDGYPREVKQGDQFEAEIMPSNLVIYFDVPDDVLIKRLLKRAEISKRADDNLETIKKRLGVFHGTTAPVITHYQGKGKLVKIDAKGIVDEIFAQVSTHITTTLSKI</sequence>
<comment type="similarity">
    <text evidence="11">Belongs to the adenylate kinase family.</text>
</comment>
<evidence type="ECO:0000256" key="1">
    <source>
        <dbReference type="ARBA" id="ARBA00004496"/>
    </source>
</evidence>
<dbReference type="STRING" id="34508.A0A4U5MS12"/>
<dbReference type="Gene3D" id="3.40.50.300">
    <property type="entry name" value="P-loop containing nucleotide triphosphate hydrolases"/>
    <property type="match status" value="1"/>
</dbReference>
<dbReference type="InterPro" id="IPR033690">
    <property type="entry name" value="Adenylat_kinase_CS"/>
</dbReference>
<protein>
    <recommendedName>
        <fullName evidence="2">adenylate kinase</fullName>
        <ecNumber evidence="2">2.7.4.3</ecNumber>
    </recommendedName>
</protein>
<dbReference type="Pfam" id="PF00406">
    <property type="entry name" value="ADK"/>
    <property type="match status" value="1"/>
</dbReference>
<evidence type="ECO:0000256" key="8">
    <source>
        <dbReference type="ARBA" id="ARBA00051396"/>
    </source>
</evidence>
<dbReference type="EMBL" id="AZBU02000006">
    <property type="protein sequence ID" value="TKR72434.1"/>
    <property type="molecule type" value="Genomic_DNA"/>
</dbReference>
<dbReference type="HAMAP" id="MF_00235">
    <property type="entry name" value="Adenylate_kinase_Adk"/>
    <property type="match status" value="1"/>
</dbReference>
<keyword evidence="6 11" id="KW-0418">Kinase</keyword>
<accession>A0A4U5MS12</accession>
<comment type="function">
    <text evidence="10">Catalyzes the phosphorylation of pyrimidine nucleoside monophosphates at the expense of ATP. Plays an important role in de novo pyrimidine nucleotide biosynthesis. Has preference for UMP and CMP as phosphate acceptors.</text>
</comment>
<dbReference type="AlphaFoldDB" id="A0A4U5MS12"/>
<dbReference type="CDD" id="cd01428">
    <property type="entry name" value="ADK"/>
    <property type="match status" value="1"/>
</dbReference>
<evidence type="ECO:0000313" key="13">
    <source>
        <dbReference type="Proteomes" id="UP000298663"/>
    </source>
</evidence>
<evidence type="ECO:0000256" key="6">
    <source>
        <dbReference type="ARBA" id="ARBA00022777"/>
    </source>
</evidence>
<dbReference type="GO" id="GO:0033862">
    <property type="term" value="F:UMP kinase activity"/>
    <property type="evidence" value="ECO:0007669"/>
    <property type="project" value="UniProtKB-ARBA"/>
</dbReference>
<comment type="catalytic activity">
    <reaction evidence="9">
        <text>dCMP + ATP = dCDP + ADP</text>
        <dbReference type="Rhea" id="RHEA:25094"/>
        <dbReference type="ChEBI" id="CHEBI:30616"/>
        <dbReference type="ChEBI" id="CHEBI:57566"/>
        <dbReference type="ChEBI" id="CHEBI:58593"/>
        <dbReference type="ChEBI" id="CHEBI:456216"/>
        <dbReference type="EC" id="2.7.4.14"/>
    </reaction>
</comment>
<dbReference type="Proteomes" id="UP000298663">
    <property type="component" value="Unassembled WGS sequence"/>
</dbReference>
<keyword evidence="7" id="KW-0067">ATP-binding</keyword>
<evidence type="ECO:0000256" key="4">
    <source>
        <dbReference type="ARBA" id="ARBA00022679"/>
    </source>
</evidence>
<comment type="caution">
    <text evidence="12">The sequence shown here is derived from an EMBL/GenBank/DDBJ whole genome shotgun (WGS) entry which is preliminary data.</text>
</comment>
<dbReference type="PANTHER" id="PTHR23359">
    <property type="entry name" value="NUCLEOTIDE KINASE"/>
    <property type="match status" value="1"/>
</dbReference>
<dbReference type="InterPro" id="IPR027417">
    <property type="entry name" value="P-loop_NTPase"/>
</dbReference>
<dbReference type="GO" id="GO:0006225">
    <property type="term" value="P:UDP biosynthetic process"/>
    <property type="evidence" value="ECO:0007669"/>
    <property type="project" value="UniProtKB-ARBA"/>
</dbReference>
<evidence type="ECO:0000256" key="3">
    <source>
        <dbReference type="ARBA" id="ARBA00022490"/>
    </source>
</evidence>
<evidence type="ECO:0000313" key="12">
    <source>
        <dbReference type="EMBL" id="TKR72434.1"/>
    </source>
</evidence>
<keyword evidence="5" id="KW-0547">Nucleotide-binding</keyword>
<dbReference type="GO" id="GO:0004017">
    <property type="term" value="F:AMP kinase activity"/>
    <property type="evidence" value="ECO:0007669"/>
    <property type="project" value="UniProtKB-EC"/>
</dbReference>
<keyword evidence="3" id="KW-0963">Cytoplasm</keyword>
<keyword evidence="4 11" id="KW-0808">Transferase</keyword>
<comment type="subcellular location">
    <subcellularLocation>
        <location evidence="1">Cytoplasm</location>
    </subcellularLocation>
</comment>
<proteinExistence type="inferred from homology"/>
<evidence type="ECO:0000256" key="9">
    <source>
        <dbReference type="ARBA" id="ARBA00051598"/>
    </source>
</evidence>
<evidence type="ECO:0000256" key="7">
    <source>
        <dbReference type="ARBA" id="ARBA00022840"/>
    </source>
</evidence>
<gene>
    <name evidence="12" type="ORF">L596_019880</name>
</gene>
<dbReference type="InterPro" id="IPR000850">
    <property type="entry name" value="Adenylat/UMP-CMP_kin"/>
</dbReference>
<dbReference type="FunFam" id="3.40.50.300:FF:000315">
    <property type="entry name" value="Adenylate kinase 1"/>
    <property type="match status" value="1"/>
</dbReference>
<reference evidence="12 13" key="2">
    <citation type="journal article" date="2019" name="G3 (Bethesda)">
        <title>Hybrid Assembly of the Genome of the Entomopathogenic Nematode Steinernema carpocapsae Identifies the X-Chromosome.</title>
        <authorList>
            <person name="Serra L."/>
            <person name="Macchietto M."/>
            <person name="Macias-Munoz A."/>
            <person name="McGill C.J."/>
            <person name="Rodriguez I.M."/>
            <person name="Rodriguez B."/>
            <person name="Murad R."/>
            <person name="Mortazavi A."/>
        </authorList>
    </citation>
    <scope>NUCLEOTIDE SEQUENCE [LARGE SCALE GENOMIC DNA]</scope>
    <source>
        <strain evidence="12 13">ALL</strain>
    </source>
</reference>
<evidence type="ECO:0000256" key="10">
    <source>
        <dbReference type="ARBA" id="ARBA00059689"/>
    </source>
</evidence>
<keyword evidence="13" id="KW-1185">Reference proteome</keyword>
<dbReference type="EC" id="2.7.4.3" evidence="2"/>
<evidence type="ECO:0000256" key="2">
    <source>
        <dbReference type="ARBA" id="ARBA00012955"/>
    </source>
</evidence>
<dbReference type="GO" id="GO:0005737">
    <property type="term" value="C:cytoplasm"/>
    <property type="evidence" value="ECO:0007669"/>
    <property type="project" value="UniProtKB-SubCell"/>
</dbReference>
<dbReference type="GO" id="GO:0005524">
    <property type="term" value="F:ATP binding"/>
    <property type="evidence" value="ECO:0007669"/>
    <property type="project" value="UniProtKB-KW"/>
</dbReference>
<evidence type="ECO:0000256" key="11">
    <source>
        <dbReference type="RuleBase" id="RU003330"/>
    </source>
</evidence>
<reference evidence="12 13" key="1">
    <citation type="journal article" date="2015" name="Genome Biol.">
        <title>Comparative genomics of Steinernema reveals deeply conserved gene regulatory networks.</title>
        <authorList>
            <person name="Dillman A.R."/>
            <person name="Macchietto M."/>
            <person name="Porter C.F."/>
            <person name="Rogers A."/>
            <person name="Williams B."/>
            <person name="Antoshechkin I."/>
            <person name="Lee M.M."/>
            <person name="Goodwin Z."/>
            <person name="Lu X."/>
            <person name="Lewis E.E."/>
            <person name="Goodrich-Blair H."/>
            <person name="Stock S.P."/>
            <person name="Adams B.J."/>
            <person name="Sternberg P.W."/>
            <person name="Mortazavi A."/>
        </authorList>
    </citation>
    <scope>NUCLEOTIDE SEQUENCE [LARGE SCALE GENOMIC DNA]</scope>
    <source>
        <strain evidence="12 13">ALL</strain>
    </source>
</reference>
<evidence type="ECO:0000256" key="5">
    <source>
        <dbReference type="ARBA" id="ARBA00022741"/>
    </source>
</evidence>